<evidence type="ECO:0000313" key="2">
    <source>
        <dbReference type="EMBL" id="KAI5406070.1"/>
    </source>
</evidence>
<protein>
    <submittedName>
        <fullName evidence="2">Uncharacterized protein</fullName>
    </submittedName>
</protein>
<gene>
    <name evidence="2" type="ORF">KIW84_052716</name>
</gene>
<comment type="caution">
    <text evidence="2">The sequence shown here is derived from an EMBL/GenBank/DDBJ whole genome shotgun (WGS) entry which is preliminary data.</text>
</comment>
<feature type="compositionally biased region" description="Basic and acidic residues" evidence="1">
    <location>
        <begin position="182"/>
        <end position="194"/>
    </location>
</feature>
<reference evidence="2 3" key="1">
    <citation type="journal article" date="2022" name="Nat. Genet.">
        <title>Improved pea reference genome and pan-genome highlight genomic features and evolutionary characteristics.</title>
        <authorList>
            <person name="Yang T."/>
            <person name="Liu R."/>
            <person name="Luo Y."/>
            <person name="Hu S."/>
            <person name="Wang D."/>
            <person name="Wang C."/>
            <person name="Pandey M.K."/>
            <person name="Ge S."/>
            <person name="Xu Q."/>
            <person name="Li N."/>
            <person name="Li G."/>
            <person name="Huang Y."/>
            <person name="Saxena R.K."/>
            <person name="Ji Y."/>
            <person name="Li M."/>
            <person name="Yan X."/>
            <person name="He Y."/>
            <person name="Liu Y."/>
            <person name="Wang X."/>
            <person name="Xiang C."/>
            <person name="Varshney R.K."/>
            <person name="Ding H."/>
            <person name="Gao S."/>
            <person name="Zong X."/>
        </authorList>
    </citation>
    <scope>NUCLEOTIDE SEQUENCE [LARGE SCALE GENOMIC DNA]</scope>
    <source>
        <strain evidence="2 3">cv. Zhongwan 6</strain>
    </source>
</reference>
<dbReference type="Gramene" id="Psat05G0271600-T1">
    <property type="protein sequence ID" value="KAI5406070.1"/>
    <property type="gene ID" value="KIW84_052716"/>
</dbReference>
<organism evidence="2 3">
    <name type="scientific">Pisum sativum</name>
    <name type="common">Garden pea</name>
    <name type="synonym">Lathyrus oleraceus</name>
    <dbReference type="NCBI Taxonomy" id="3888"/>
    <lineage>
        <taxon>Eukaryota</taxon>
        <taxon>Viridiplantae</taxon>
        <taxon>Streptophyta</taxon>
        <taxon>Embryophyta</taxon>
        <taxon>Tracheophyta</taxon>
        <taxon>Spermatophyta</taxon>
        <taxon>Magnoliopsida</taxon>
        <taxon>eudicotyledons</taxon>
        <taxon>Gunneridae</taxon>
        <taxon>Pentapetalae</taxon>
        <taxon>rosids</taxon>
        <taxon>fabids</taxon>
        <taxon>Fabales</taxon>
        <taxon>Fabaceae</taxon>
        <taxon>Papilionoideae</taxon>
        <taxon>50 kb inversion clade</taxon>
        <taxon>NPAAA clade</taxon>
        <taxon>Hologalegina</taxon>
        <taxon>IRL clade</taxon>
        <taxon>Fabeae</taxon>
        <taxon>Lathyrus</taxon>
    </lineage>
</organism>
<keyword evidence="3" id="KW-1185">Reference proteome</keyword>
<feature type="region of interest" description="Disordered" evidence="1">
    <location>
        <begin position="139"/>
        <end position="194"/>
    </location>
</feature>
<dbReference type="AlphaFoldDB" id="A0A9D5AHT5"/>
<proteinExistence type="predicted"/>
<sequence length="194" mass="21204">MISYANMDHLDVVIDAIPLSIVPGHVPTKRRARTPTMKKARPSTVCKSSNPYGSVQIPFNDYRNIEPSFAIKKPHSMTSLYLDPIKTTDVEHDVVASTKGFVVPKVVGSVKSTEKPSSEKLGSDFGTSDVVLDVTTSLAQTDHPIETPLEKYDGKSDSESVSIKSPEKSEEKDDSDSMSVDMADKEENSSVKKD</sequence>
<feature type="compositionally biased region" description="Basic residues" evidence="1">
    <location>
        <begin position="29"/>
        <end position="41"/>
    </location>
</feature>
<feature type="compositionally biased region" description="Basic and acidic residues" evidence="1">
    <location>
        <begin position="143"/>
        <end position="158"/>
    </location>
</feature>
<accession>A0A9D5AHT5</accession>
<dbReference type="EMBL" id="JAMSHJ010000005">
    <property type="protein sequence ID" value="KAI5406070.1"/>
    <property type="molecule type" value="Genomic_DNA"/>
</dbReference>
<dbReference type="Proteomes" id="UP001058974">
    <property type="component" value="Chromosome 5"/>
</dbReference>
<evidence type="ECO:0000313" key="3">
    <source>
        <dbReference type="Proteomes" id="UP001058974"/>
    </source>
</evidence>
<feature type="region of interest" description="Disordered" evidence="1">
    <location>
        <begin position="29"/>
        <end position="48"/>
    </location>
</feature>
<name>A0A9D5AHT5_PEA</name>
<evidence type="ECO:0000256" key="1">
    <source>
        <dbReference type="SAM" id="MobiDB-lite"/>
    </source>
</evidence>